<dbReference type="GO" id="GO:0005886">
    <property type="term" value="C:plasma membrane"/>
    <property type="evidence" value="ECO:0007669"/>
    <property type="project" value="UniProtKB-SubCell"/>
</dbReference>
<evidence type="ECO:0000256" key="5">
    <source>
        <dbReference type="ARBA" id="ARBA00022741"/>
    </source>
</evidence>
<keyword evidence="8" id="KW-0406">Ion transport</keyword>
<keyword evidence="2" id="KW-0813">Transport</keyword>
<dbReference type="AlphaFoldDB" id="I7LCI0"/>
<proteinExistence type="predicted"/>
<evidence type="ECO:0000256" key="2">
    <source>
        <dbReference type="ARBA" id="ARBA00022448"/>
    </source>
</evidence>
<evidence type="ECO:0000313" key="13">
    <source>
        <dbReference type="Proteomes" id="UP000006078"/>
    </source>
</evidence>
<keyword evidence="5" id="KW-0547">Nucleotide-binding</keyword>
<dbReference type="PANTHER" id="PTHR42771">
    <property type="entry name" value="IRON(3+)-HYDROXAMATE IMPORT ATP-BINDING PROTEIN FHUC"/>
    <property type="match status" value="1"/>
</dbReference>
<evidence type="ECO:0000313" key="12">
    <source>
        <dbReference type="EMBL" id="EJZ81357.1"/>
    </source>
</evidence>
<dbReference type="Proteomes" id="UP000011016">
    <property type="component" value="Unassembled WGS sequence"/>
</dbReference>
<dbReference type="STRING" id="29321.AAV33_03540"/>
<feature type="domain" description="ABC transporter" evidence="10">
    <location>
        <begin position="5"/>
        <end position="240"/>
    </location>
</feature>
<dbReference type="EC" id="3.6.3.34" evidence="11"/>
<keyword evidence="6 11" id="KW-0067">ATP-binding</keyword>
<protein>
    <submittedName>
        <fullName evidence="11">Iron complex transport system ATP-binding protein</fullName>
        <ecNumber evidence="11">3.6.3.34</ecNumber>
    </submittedName>
</protein>
<evidence type="ECO:0000259" key="10">
    <source>
        <dbReference type="PROSITE" id="PS50893"/>
    </source>
</evidence>
<comment type="subcellular location">
    <subcellularLocation>
        <location evidence="1">Cell membrane</location>
        <topology evidence="1">Peripheral membrane protein</topology>
    </subcellularLocation>
</comment>
<evidence type="ECO:0000313" key="14">
    <source>
        <dbReference type="Proteomes" id="UP000011016"/>
    </source>
</evidence>
<dbReference type="SUPFAM" id="SSF52540">
    <property type="entry name" value="P-loop containing nucleoside triphosphate hydrolases"/>
    <property type="match status" value="1"/>
</dbReference>
<dbReference type="GO" id="GO:0005524">
    <property type="term" value="F:ATP binding"/>
    <property type="evidence" value="ECO:0007669"/>
    <property type="project" value="UniProtKB-KW"/>
</dbReference>
<dbReference type="InterPro" id="IPR003439">
    <property type="entry name" value="ABC_transporter-like_ATP-bd"/>
</dbReference>
<reference evidence="12 13" key="2">
    <citation type="submission" date="2012-08" db="EMBL/GenBank/DDBJ databases">
        <title>The Genome Sequence of Turicella otitidis ATCC 51513.</title>
        <authorList>
            <consortium name="The Broad Institute Genome Sequencing Platform"/>
            <person name="Earl A."/>
            <person name="Ward D."/>
            <person name="Feldgarden M."/>
            <person name="Gevers D."/>
            <person name="Huys G."/>
            <person name="Walker B."/>
            <person name="Young S.K."/>
            <person name="Zeng Q."/>
            <person name="Gargeya S."/>
            <person name="Fitzgerald M."/>
            <person name="Haas B."/>
            <person name="Abouelleil A."/>
            <person name="Alvarado L."/>
            <person name="Arachchi H.M."/>
            <person name="Berlin A.M."/>
            <person name="Chapman S.B."/>
            <person name="Goldberg J."/>
            <person name="Griggs A."/>
            <person name="Gujja S."/>
            <person name="Hansen M."/>
            <person name="Howarth C."/>
            <person name="Imamovic A."/>
            <person name="Larimer J."/>
            <person name="McCowen C."/>
            <person name="Montmayeur A."/>
            <person name="Murphy C."/>
            <person name="Neiman D."/>
            <person name="Pearson M."/>
            <person name="Priest M."/>
            <person name="Roberts A."/>
            <person name="Saif S."/>
            <person name="Shea T."/>
            <person name="Sisk P."/>
            <person name="Sykes S."/>
            <person name="Wortman J."/>
            <person name="Nusbaum C."/>
            <person name="Birren B."/>
        </authorList>
    </citation>
    <scope>NUCLEOTIDE SEQUENCE [LARGE SCALE GENOMIC DNA]</scope>
    <source>
        <strain evidence="12 13">ATCC 51513</strain>
    </source>
</reference>
<gene>
    <name evidence="11" type="primary">fecE</name>
    <name evidence="11" type="ORF">BN46_1256</name>
    <name evidence="12" type="ORF">HMPREF9719_01765</name>
</gene>
<dbReference type="OrthoDB" id="3579586at2"/>
<dbReference type="PANTHER" id="PTHR42771:SF2">
    <property type="entry name" value="IRON(3+)-HYDROXAMATE IMPORT ATP-BINDING PROTEIN FHUC"/>
    <property type="match status" value="1"/>
</dbReference>
<keyword evidence="7" id="KW-0408">Iron</keyword>
<dbReference type="GO" id="GO:0016887">
    <property type="term" value="F:ATP hydrolysis activity"/>
    <property type="evidence" value="ECO:0007669"/>
    <property type="project" value="InterPro"/>
</dbReference>
<dbReference type="Pfam" id="PF00005">
    <property type="entry name" value="ABC_tran"/>
    <property type="match status" value="1"/>
</dbReference>
<dbReference type="HOGENOM" id="CLU_000604_1_11_11"/>
<dbReference type="GO" id="GO:0006826">
    <property type="term" value="P:iron ion transport"/>
    <property type="evidence" value="ECO:0007669"/>
    <property type="project" value="UniProtKB-KW"/>
</dbReference>
<dbReference type="SMART" id="SM00382">
    <property type="entry name" value="AAA"/>
    <property type="match status" value="1"/>
</dbReference>
<evidence type="ECO:0000313" key="11">
    <source>
        <dbReference type="EMBL" id="CCI83979.1"/>
    </source>
</evidence>
<name>I7LCI0_9CORY</name>
<keyword evidence="11" id="KW-0378">Hydrolase</keyword>
<evidence type="ECO:0000256" key="8">
    <source>
        <dbReference type="ARBA" id="ARBA00023065"/>
    </source>
</evidence>
<evidence type="ECO:0000256" key="4">
    <source>
        <dbReference type="ARBA" id="ARBA00022496"/>
    </source>
</evidence>
<evidence type="ECO:0000256" key="9">
    <source>
        <dbReference type="ARBA" id="ARBA00023136"/>
    </source>
</evidence>
<dbReference type="EMBL" id="CAJZ01000185">
    <property type="protein sequence ID" value="CCI83979.1"/>
    <property type="molecule type" value="Genomic_DNA"/>
</dbReference>
<reference evidence="11 14" key="1">
    <citation type="journal article" date="2012" name="J. Bacteriol.">
        <title>Draft Genome Sequence of Turicella otitidis ATCC 51513, Isolated from Middle Ear Fluid from a Child with Otitis Media.</title>
        <authorList>
            <person name="Brinkrolf K."/>
            <person name="Schneider J."/>
            <person name="Knecht M."/>
            <person name="Ruckert C."/>
            <person name="Tauch A."/>
        </authorList>
    </citation>
    <scope>NUCLEOTIDE SEQUENCE [LARGE SCALE GENOMIC DNA]</scope>
    <source>
        <strain evidence="11 14">ATCC 51513</strain>
    </source>
</reference>
<dbReference type="RefSeq" id="WP_004601655.1">
    <property type="nucleotide sequence ID" value="NZ_HF541868.1"/>
</dbReference>
<dbReference type="InterPro" id="IPR003593">
    <property type="entry name" value="AAA+_ATPase"/>
</dbReference>
<accession>I7LCI0</accession>
<comment type="caution">
    <text evidence="11">The sequence shown here is derived from an EMBL/GenBank/DDBJ whole genome shotgun (WGS) entry which is preliminary data.</text>
</comment>
<dbReference type="InterPro" id="IPR051535">
    <property type="entry name" value="Siderophore_ABC-ATPase"/>
</dbReference>
<organism evidence="11 14">
    <name type="scientific">Corynebacterium otitidis ATCC 51513</name>
    <dbReference type="NCBI Taxonomy" id="883169"/>
    <lineage>
        <taxon>Bacteria</taxon>
        <taxon>Bacillati</taxon>
        <taxon>Actinomycetota</taxon>
        <taxon>Actinomycetes</taxon>
        <taxon>Mycobacteriales</taxon>
        <taxon>Corynebacteriaceae</taxon>
        <taxon>Corynebacterium</taxon>
    </lineage>
</organism>
<dbReference type="eggNOG" id="COG1120">
    <property type="taxonomic scope" value="Bacteria"/>
</dbReference>
<keyword evidence="3" id="KW-1003">Cell membrane</keyword>
<dbReference type="Gene3D" id="3.40.50.300">
    <property type="entry name" value="P-loop containing nucleotide triphosphate hydrolases"/>
    <property type="match status" value="1"/>
</dbReference>
<dbReference type="Proteomes" id="UP000006078">
    <property type="component" value="Unassembled WGS sequence"/>
</dbReference>
<evidence type="ECO:0000256" key="3">
    <source>
        <dbReference type="ARBA" id="ARBA00022475"/>
    </source>
</evidence>
<keyword evidence="13" id="KW-1185">Reference proteome</keyword>
<dbReference type="PROSITE" id="PS00211">
    <property type="entry name" value="ABC_TRANSPORTER_1"/>
    <property type="match status" value="1"/>
</dbReference>
<evidence type="ECO:0000256" key="6">
    <source>
        <dbReference type="ARBA" id="ARBA00022840"/>
    </source>
</evidence>
<dbReference type="InterPro" id="IPR017871">
    <property type="entry name" value="ABC_transporter-like_CS"/>
</dbReference>
<evidence type="ECO:0000256" key="7">
    <source>
        <dbReference type="ARBA" id="ARBA00023004"/>
    </source>
</evidence>
<keyword evidence="9" id="KW-0472">Membrane</keyword>
<dbReference type="EMBL" id="AHAE01000082">
    <property type="protein sequence ID" value="EJZ81357.1"/>
    <property type="molecule type" value="Genomic_DNA"/>
</dbReference>
<keyword evidence="4" id="KW-0410">Iron transport</keyword>
<dbReference type="CDD" id="cd03214">
    <property type="entry name" value="ABC_Iron-Siderophores_B12_Hemin"/>
    <property type="match status" value="1"/>
</dbReference>
<dbReference type="FunFam" id="3.40.50.300:FF:000134">
    <property type="entry name" value="Iron-enterobactin ABC transporter ATP-binding protein"/>
    <property type="match status" value="1"/>
</dbReference>
<sequence>MTTGLSCRGLCVGYGGPEILHDVDLDIEPGKVTALIGPNGCGKSTLLRALGRQQKPTSGEITLDGEPASALSARAFARQLSFLPQDPAAPDGVTVREVIGYGRYPYTGAFAALRRADHEAVATAAEQAGISHLLDEPARALSGGQRQRVFIAMTLAQDTPIVLLDEPTTYLDPAHQLAILDLVATLNEAGKTIVMVVHDMAHAARFADRVVAMVDGAIVADGESEEIMTAALISRVFNVECLTVTDPKTGRELPVPYHNLALVRDRVA</sequence>
<dbReference type="InterPro" id="IPR027417">
    <property type="entry name" value="P-loop_NTPase"/>
</dbReference>
<evidence type="ECO:0000256" key="1">
    <source>
        <dbReference type="ARBA" id="ARBA00004202"/>
    </source>
</evidence>
<dbReference type="PROSITE" id="PS50893">
    <property type="entry name" value="ABC_TRANSPORTER_2"/>
    <property type="match status" value="1"/>
</dbReference>